<dbReference type="GO" id="GO:0001096">
    <property type="term" value="F:TFIIF-class transcription factor complex binding"/>
    <property type="evidence" value="ECO:0007669"/>
    <property type="project" value="TreeGrafter"/>
</dbReference>
<dbReference type="Proteomes" id="UP000002009">
    <property type="component" value="Chromosome 5"/>
</dbReference>
<dbReference type="eggNOG" id="KOG2393">
    <property type="taxonomic scope" value="Eukaryota"/>
</dbReference>
<feature type="compositionally biased region" description="Acidic residues" evidence="9">
    <location>
        <begin position="379"/>
        <end position="392"/>
    </location>
</feature>
<dbReference type="GeneID" id="8243517"/>
<comment type="function">
    <text evidence="7">TFIIF is a general transcription initiation factor that binds to RNA polymerase II and helps to recruit it to the initiation complex in collaboration with TFIIB. It promotes transcription elongation.</text>
</comment>
<feature type="compositionally biased region" description="Acidic residues" evidence="9">
    <location>
        <begin position="227"/>
        <end position="238"/>
    </location>
</feature>
<dbReference type="Pfam" id="PF05793">
    <property type="entry name" value="TFIIF_alpha"/>
    <property type="match status" value="1"/>
</dbReference>
<feature type="compositionally biased region" description="Acidic residues" evidence="9">
    <location>
        <begin position="341"/>
        <end position="353"/>
    </location>
</feature>
<dbReference type="SUPFAM" id="SSF50916">
    <property type="entry name" value="Rap30/74 interaction domains"/>
    <property type="match status" value="1"/>
</dbReference>
<dbReference type="InterPro" id="IPR011039">
    <property type="entry name" value="TFIIF_interaction"/>
</dbReference>
<evidence type="ECO:0000256" key="5">
    <source>
        <dbReference type="ARBA" id="ARBA00023163"/>
    </source>
</evidence>
<dbReference type="AlphaFoldDB" id="C1E6S9"/>
<sequence>MTTVHVKFPSEATHATVTVPSPATPAGVCAAVLAARPDLGKMLDAKGQYAGFELSLVDPKTGRPMNPDDADAVPHDAKMELVLSKGYAVRAFAPVRKYVVGRFSGERPPKFKSGRATAVEWQLCRQRSDVTGREPNLQLVSESKKGGRVQFNGARESAGLGNFFLLMMQASTTDVCAIPMEQWYNFRPVANRRVMSLEEAEERLEARGRHTTSTSQWLEKVTKGAMDDDDDGLSDSDDVDRFKTQAGDSSDDDDENDGKKKKKKKKGTVIKQEPEEEDVKAGNDVGDAPGARGIVKAEGDDWEHDAGASDDEVAGEGMGDEIEMVDADDAKPPPKTGVGPNDDDEDEDEDLDAEGAKLKRLLGREEEAATAAELGGFSDNDDSDSEFVDPDQEELHPFLLQQRNKAEQAQIQKAQAAAQAAQRAAQAAAQAAAAAVVVKPEPVAAGVKRARDDDDANATQSAPAAKAIKTEAGAGAAMRPIEAALRAILRGASKVTTKDVTKQLRKKGLLGTDEDKEELKSTIGRVAKINKEGAASYVVLK</sequence>
<accession>C1E6S9</accession>
<dbReference type="GO" id="GO:0003677">
    <property type="term" value="F:DNA binding"/>
    <property type="evidence" value="ECO:0007669"/>
    <property type="project" value="UniProtKB-KW"/>
</dbReference>
<name>C1E6S9_MICCC</name>
<feature type="region of interest" description="Disordered" evidence="9">
    <location>
        <begin position="204"/>
        <end position="399"/>
    </location>
</feature>
<protein>
    <recommendedName>
        <fullName evidence="7">Transcription initiation factor IIF subunit alpha</fullName>
    </recommendedName>
</protein>
<evidence type="ECO:0000256" key="4">
    <source>
        <dbReference type="ARBA" id="ARBA00023125"/>
    </source>
</evidence>
<comment type="similarity">
    <text evidence="2 7">Belongs to the TFIIF alpha subunit family.</text>
</comment>
<feature type="compositionally biased region" description="Basic and acidic residues" evidence="9">
    <location>
        <begin position="295"/>
        <end position="307"/>
    </location>
</feature>
<keyword evidence="3 7" id="KW-0805">Transcription regulation</keyword>
<dbReference type="EMBL" id="CP001326">
    <property type="protein sequence ID" value="ACO63488.1"/>
    <property type="molecule type" value="Genomic_DNA"/>
</dbReference>
<dbReference type="GO" id="GO:0016251">
    <property type="term" value="F:RNA polymerase II general transcription initiation factor activity"/>
    <property type="evidence" value="ECO:0007669"/>
    <property type="project" value="TreeGrafter"/>
</dbReference>
<keyword evidence="5 7" id="KW-0804">Transcription</keyword>
<feature type="compositionally biased region" description="Acidic residues" evidence="9">
    <location>
        <begin position="308"/>
        <end position="327"/>
    </location>
</feature>
<evidence type="ECO:0000313" key="11">
    <source>
        <dbReference type="Proteomes" id="UP000002009"/>
    </source>
</evidence>
<evidence type="ECO:0000256" key="7">
    <source>
        <dbReference type="RuleBase" id="RU366044"/>
    </source>
</evidence>
<feature type="compositionally biased region" description="Basic and acidic residues" evidence="9">
    <location>
        <begin position="354"/>
        <end position="367"/>
    </location>
</feature>
<evidence type="ECO:0000313" key="10">
    <source>
        <dbReference type="EMBL" id="ACO63488.1"/>
    </source>
</evidence>
<keyword evidence="11" id="KW-1185">Reference proteome</keyword>
<evidence type="ECO:0000256" key="6">
    <source>
        <dbReference type="ARBA" id="ARBA00023242"/>
    </source>
</evidence>
<dbReference type="FunCoup" id="C1E6S9">
    <property type="interactions" value="361"/>
</dbReference>
<comment type="subcellular location">
    <subcellularLocation>
        <location evidence="1 7">Nucleus</location>
    </subcellularLocation>
</comment>
<dbReference type="OMA" id="MTLCFSC"/>
<dbReference type="OrthoDB" id="498976at2759"/>
<feature type="compositionally biased region" description="Basic residues" evidence="9">
    <location>
        <begin position="259"/>
        <end position="268"/>
    </location>
</feature>
<evidence type="ECO:0000256" key="9">
    <source>
        <dbReference type="SAM" id="MobiDB-lite"/>
    </source>
</evidence>
<dbReference type="KEGG" id="mis:MICPUN_50350"/>
<keyword evidence="6 7" id="KW-0539">Nucleus</keyword>
<feature type="coiled-coil region" evidence="8">
    <location>
        <begin position="399"/>
        <end position="431"/>
    </location>
</feature>
<dbReference type="GO" id="GO:0005674">
    <property type="term" value="C:transcription factor TFIIF complex"/>
    <property type="evidence" value="ECO:0007669"/>
    <property type="project" value="TreeGrafter"/>
</dbReference>
<dbReference type="PANTHER" id="PTHR13011:SF0">
    <property type="entry name" value="GENERAL TRANSCRIPTION FACTOR IIF SUBUNIT 1"/>
    <property type="match status" value="1"/>
</dbReference>
<dbReference type="STRING" id="296587.C1E6S9"/>
<evidence type="ECO:0000256" key="3">
    <source>
        <dbReference type="ARBA" id="ARBA00023015"/>
    </source>
</evidence>
<dbReference type="PANTHER" id="PTHR13011">
    <property type="entry name" value="TFIIF-ALPHA"/>
    <property type="match status" value="1"/>
</dbReference>
<evidence type="ECO:0000256" key="1">
    <source>
        <dbReference type="ARBA" id="ARBA00004123"/>
    </source>
</evidence>
<dbReference type="InParanoid" id="C1E6S9"/>
<reference evidence="10 11" key="1">
    <citation type="journal article" date="2009" name="Science">
        <title>Green evolution and dynamic adaptations revealed by genomes of the marine picoeukaryotes Micromonas.</title>
        <authorList>
            <person name="Worden A.Z."/>
            <person name="Lee J.H."/>
            <person name="Mock T."/>
            <person name="Rouze P."/>
            <person name="Simmons M.P."/>
            <person name="Aerts A.L."/>
            <person name="Allen A.E."/>
            <person name="Cuvelier M.L."/>
            <person name="Derelle E."/>
            <person name="Everett M.V."/>
            <person name="Foulon E."/>
            <person name="Grimwood J."/>
            <person name="Gundlach H."/>
            <person name="Henrissat B."/>
            <person name="Napoli C."/>
            <person name="McDonald S.M."/>
            <person name="Parker M.S."/>
            <person name="Rombauts S."/>
            <person name="Salamov A."/>
            <person name="Von Dassow P."/>
            <person name="Badger J.H."/>
            <person name="Coutinho P.M."/>
            <person name="Demir E."/>
            <person name="Dubchak I."/>
            <person name="Gentemann C."/>
            <person name="Eikrem W."/>
            <person name="Gready J.E."/>
            <person name="John U."/>
            <person name="Lanier W."/>
            <person name="Lindquist E.A."/>
            <person name="Lucas S."/>
            <person name="Mayer K.F."/>
            <person name="Moreau H."/>
            <person name="Not F."/>
            <person name="Otillar R."/>
            <person name="Panaud O."/>
            <person name="Pangilinan J."/>
            <person name="Paulsen I."/>
            <person name="Piegu B."/>
            <person name="Poliakov A."/>
            <person name="Robbens S."/>
            <person name="Schmutz J."/>
            <person name="Toulza E."/>
            <person name="Wyss T."/>
            <person name="Zelensky A."/>
            <person name="Zhou K."/>
            <person name="Armbrust E.V."/>
            <person name="Bhattacharya D."/>
            <person name="Goodenough U.W."/>
            <person name="Van de Peer Y."/>
            <person name="Grigoriev I.V."/>
        </authorList>
    </citation>
    <scope>NUCLEOTIDE SEQUENCE [LARGE SCALE GENOMIC DNA]</scope>
    <source>
        <strain evidence="11">RCC299 / NOUM17</strain>
    </source>
</reference>
<dbReference type="GO" id="GO:0032968">
    <property type="term" value="P:positive regulation of transcription elongation by RNA polymerase II"/>
    <property type="evidence" value="ECO:0007669"/>
    <property type="project" value="InterPro"/>
</dbReference>
<organism evidence="10 11">
    <name type="scientific">Micromonas commoda (strain RCC299 / NOUM17 / CCMP2709)</name>
    <name type="common">Picoplanktonic green alga</name>
    <dbReference type="NCBI Taxonomy" id="296587"/>
    <lineage>
        <taxon>Eukaryota</taxon>
        <taxon>Viridiplantae</taxon>
        <taxon>Chlorophyta</taxon>
        <taxon>Mamiellophyceae</taxon>
        <taxon>Mamiellales</taxon>
        <taxon>Mamiellaceae</taxon>
        <taxon>Micromonas</taxon>
    </lineage>
</organism>
<evidence type="ECO:0000256" key="2">
    <source>
        <dbReference type="ARBA" id="ARBA00005249"/>
    </source>
</evidence>
<dbReference type="InterPro" id="IPR008851">
    <property type="entry name" value="TFIIF-alpha"/>
</dbReference>
<dbReference type="GO" id="GO:0006367">
    <property type="term" value="P:transcription initiation at RNA polymerase II promoter"/>
    <property type="evidence" value="ECO:0007669"/>
    <property type="project" value="InterPro"/>
</dbReference>
<evidence type="ECO:0000256" key="8">
    <source>
        <dbReference type="SAM" id="Coils"/>
    </source>
</evidence>
<proteinExistence type="inferred from homology"/>
<keyword evidence="8" id="KW-0175">Coiled coil</keyword>
<gene>
    <name evidence="10" type="primary">CUPC19</name>
    <name evidence="10" type="ORF">MICPUN_50350</name>
</gene>
<keyword evidence="4 7" id="KW-0238">DNA-binding</keyword>
<dbReference type="RefSeq" id="XP_002502230.1">
    <property type="nucleotide sequence ID" value="XM_002502184.1"/>
</dbReference>